<dbReference type="GO" id="GO:0004311">
    <property type="term" value="F:geranylgeranyl diphosphate synthase activity"/>
    <property type="evidence" value="ECO:0007669"/>
    <property type="project" value="InterPro"/>
</dbReference>
<protein>
    <submittedName>
        <fullName evidence="1">Squalene synthase HpnC</fullName>
        <ecNumber evidence="1">2.5.1.21</ecNumber>
    </submittedName>
</protein>
<dbReference type="EC" id="2.5.1.21" evidence="1"/>
<keyword evidence="1" id="KW-0808">Transferase</keyword>
<dbReference type="InterPro" id="IPR002060">
    <property type="entry name" value="Squ/phyt_synthse"/>
</dbReference>
<dbReference type="GO" id="GO:0051996">
    <property type="term" value="F:squalene synthase [NAD(P)H] activity"/>
    <property type="evidence" value="ECO:0007669"/>
    <property type="project" value="UniProtKB-EC"/>
</dbReference>
<organism evidence="1 2">
    <name type="scientific">Pseudoduganella ginsengisoli</name>
    <dbReference type="NCBI Taxonomy" id="1462440"/>
    <lineage>
        <taxon>Bacteria</taxon>
        <taxon>Pseudomonadati</taxon>
        <taxon>Pseudomonadota</taxon>
        <taxon>Betaproteobacteria</taxon>
        <taxon>Burkholderiales</taxon>
        <taxon>Oxalobacteraceae</taxon>
        <taxon>Telluria group</taxon>
        <taxon>Pseudoduganella</taxon>
    </lineage>
</organism>
<dbReference type="RefSeq" id="WP_155440623.1">
    <property type="nucleotide sequence ID" value="NZ_WNLA01000014.1"/>
</dbReference>
<dbReference type="SFLD" id="SFLDG01212">
    <property type="entry name" value="Phytoene_synthase_like"/>
    <property type="match status" value="1"/>
</dbReference>
<dbReference type="OrthoDB" id="9807580at2"/>
<dbReference type="Pfam" id="PF00494">
    <property type="entry name" value="SQS_PSY"/>
    <property type="match status" value="1"/>
</dbReference>
<evidence type="ECO:0000313" key="1">
    <source>
        <dbReference type="EMBL" id="MTW04271.1"/>
    </source>
</evidence>
<dbReference type="InterPro" id="IPR017827">
    <property type="entry name" value="HSQ_synthase_HpnC"/>
</dbReference>
<dbReference type="InterPro" id="IPR008949">
    <property type="entry name" value="Isoprenoid_synthase_dom_sf"/>
</dbReference>
<accession>A0A6L6Q4N5</accession>
<comment type="caution">
    <text evidence="1">The sequence shown here is derived from an EMBL/GenBank/DDBJ whole genome shotgun (WGS) entry which is preliminary data.</text>
</comment>
<dbReference type="PANTHER" id="PTHR31480">
    <property type="entry name" value="BIFUNCTIONAL LYCOPENE CYCLASE/PHYTOENE SYNTHASE"/>
    <property type="match status" value="1"/>
</dbReference>
<name>A0A6L6Q4N5_9BURK</name>
<keyword evidence="2" id="KW-1185">Reference proteome</keyword>
<evidence type="ECO:0000313" key="2">
    <source>
        <dbReference type="Proteomes" id="UP000484015"/>
    </source>
</evidence>
<reference evidence="1 2" key="1">
    <citation type="submission" date="2019-11" db="EMBL/GenBank/DDBJ databases">
        <title>Type strains purchased from KCTC, JCM and DSMZ.</title>
        <authorList>
            <person name="Lu H."/>
        </authorList>
    </citation>
    <scope>NUCLEOTIDE SEQUENCE [LARGE SCALE GENOMIC DNA]</scope>
    <source>
        <strain evidence="1 2">KCTC 42409</strain>
    </source>
</reference>
<dbReference type="GO" id="GO:0016114">
    <property type="term" value="P:terpenoid biosynthetic process"/>
    <property type="evidence" value="ECO:0007669"/>
    <property type="project" value="UniProtKB-ARBA"/>
</dbReference>
<dbReference type="InterPro" id="IPR044843">
    <property type="entry name" value="Trans_IPPS_bact-type"/>
</dbReference>
<dbReference type="Proteomes" id="UP000484015">
    <property type="component" value="Unassembled WGS sequence"/>
</dbReference>
<dbReference type="SFLD" id="SFLDS00005">
    <property type="entry name" value="Isoprenoid_Synthase_Type_I"/>
    <property type="match status" value="1"/>
</dbReference>
<dbReference type="CDD" id="cd00683">
    <property type="entry name" value="Trans_IPPS_HH"/>
    <property type="match status" value="1"/>
</dbReference>
<proteinExistence type="predicted"/>
<gene>
    <name evidence="1" type="primary">hpnC</name>
    <name evidence="1" type="ORF">GM668_19520</name>
</gene>
<dbReference type="EMBL" id="WNLA01000014">
    <property type="protein sequence ID" value="MTW04271.1"/>
    <property type="molecule type" value="Genomic_DNA"/>
</dbReference>
<dbReference type="SFLD" id="SFLDG01018">
    <property type="entry name" value="Squalene/Phytoene_Synthase_Lik"/>
    <property type="match status" value="1"/>
</dbReference>
<dbReference type="SUPFAM" id="SSF48576">
    <property type="entry name" value="Terpenoid synthases"/>
    <property type="match status" value="1"/>
</dbReference>
<dbReference type="NCBIfam" id="TIGR03464">
    <property type="entry name" value="HpnC"/>
    <property type="match status" value="1"/>
</dbReference>
<dbReference type="Gene3D" id="1.10.600.10">
    <property type="entry name" value="Farnesyl Diphosphate Synthase"/>
    <property type="match status" value="1"/>
</dbReference>
<dbReference type="InterPro" id="IPR033904">
    <property type="entry name" value="Trans_IPPS_HH"/>
</dbReference>
<dbReference type="AlphaFoldDB" id="A0A6L6Q4N5"/>
<sequence>MPVDHYENFPVASILLPRRLVPAVEAIYAFARSADDLADEGDATPDERLAALALYEQQLQRIARNDAGLPPMFERLAGVIRDHQLPMAPFHDLLSAFQQDVVVQRYRTYGDLLDYCARSANPVGLLMLSLYKEASDDNVRDSDAICSALQIINFLQDVAIDLHKERIYLPLEDLTRFAVSPAQLGHTDGQAKWRNLMKFEVARVRELMLTGAPLALRLPGRIGFELRMVVQGGLRILEAIEEVDYDVFRHRPKLGKMDWLKVMWRALTMRRQLKKLAIAAHRLE</sequence>